<dbReference type="CDD" id="cd03272">
    <property type="entry name" value="ABC_SMC3_euk"/>
    <property type="match status" value="1"/>
</dbReference>
<evidence type="ECO:0000313" key="11">
    <source>
        <dbReference type="EMBL" id="EFP02360.1"/>
    </source>
</evidence>
<dbReference type="InterPro" id="IPR027417">
    <property type="entry name" value="P-loop_NTPase"/>
</dbReference>
<feature type="domain" description="SMC hinge" evidence="10">
    <location>
        <begin position="560"/>
        <end position="674"/>
    </location>
</feature>
<dbReference type="GO" id="GO:0005634">
    <property type="term" value="C:nucleus"/>
    <property type="evidence" value="ECO:0007669"/>
    <property type="project" value="UniProtKB-SubCell"/>
</dbReference>
<dbReference type="Gene3D" id="1.20.1060.20">
    <property type="match status" value="1"/>
</dbReference>
<dbReference type="STRING" id="31234.E3MI71"/>
<reference evidence="11" key="1">
    <citation type="submission" date="2007-07" db="EMBL/GenBank/DDBJ databases">
        <title>PCAP assembly of the Caenorhabditis remanei genome.</title>
        <authorList>
            <consortium name="The Caenorhabditis remanei Sequencing Consortium"/>
            <person name="Wilson R.K."/>
        </authorList>
    </citation>
    <scope>NUCLEOTIDE SEQUENCE [LARGE SCALE GENOMIC DNA]</scope>
    <source>
        <strain evidence="11">PB4641</strain>
    </source>
</reference>
<feature type="coiled-coil region" evidence="9">
    <location>
        <begin position="194"/>
        <end position="295"/>
    </location>
</feature>
<dbReference type="FunFam" id="3.40.50.300:FF:000424">
    <property type="entry name" value="Structural maintenance of chromosomes 3"/>
    <property type="match status" value="1"/>
</dbReference>
<name>E3MI71_CAERE</name>
<dbReference type="OMA" id="GQKTVCA"/>
<dbReference type="HOGENOM" id="CLU_001042_5_0_1"/>
<evidence type="ECO:0000256" key="8">
    <source>
        <dbReference type="ARBA" id="ARBA00023306"/>
    </source>
</evidence>
<dbReference type="Proteomes" id="UP000008281">
    <property type="component" value="Unassembled WGS sequence"/>
</dbReference>
<dbReference type="GO" id="GO:0000785">
    <property type="term" value="C:chromatin"/>
    <property type="evidence" value="ECO:0007669"/>
    <property type="project" value="EnsemblMetazoa"/>
</dbReference>
<keyword evidence="4" id="KW-0132">Cell division</keyword>
<comment type="subcellular location">
    <subcellularLocation>
        <location evidence="1">Nucleus</location>
    </subcellularLocation>
</comment>
<dbReference type="OrthoDB" id="431497at2759"/>
<dbReference type="PANTHER" id="PTHR43977">
    <property type="entry name" value="STRUCTURAL MAINTENANCE OF CHROMOSOMES PROTEIN 3"/>
    <property type="match status" value="1"/>
</dbReference>
<feature type="coiled-coil region" evidence="9">
    <location>
        <begin position="727"/>
        <end position="754"/>
    </location>
</feature>
<dbReference type="GO" id="GO:0051301">
    <property type="term" value="P:cell division"/>
    <property type="evidence" value="ECO:0007669"/>
    <property type="project" value="UniProtKB-KW"/>
</dbReference>
<keyword evidence="6 9" id="KW-0175">Coiled coil</keyword>
<gene>
    <name evidence="11" type="primary">Cre-smc-3</name>
    <name evidence="11" type="ORF">CRE_01038</name>
</gene>
<evidence type="ECO:0000256" key="3">
    <source>
        <dbReference type="ARBA" id="ARBA00018690"/>
    </source>
</evidence>
<evidence type="ECO:0000256" key="4">
    <source>
        <dbReference type="ARBA" id="ARBA00022618"/>
    </source>
</evidence>
<dbReference type="FunFam" id="3.40.50.300:FF:000370">
    <property type="entry name" value="Structural maintenance of chromosomes 3"/>
    <property type="match status" value="1"/>
</dbReference>
<dbReference type="SUPFAM" id="SSF75553">
    <property type="entry name" value="Smc hinge domain"/>
    <property type="match status" value="1"/>
</dbReference>
<dbReference type="InParanoid" id="E3MI71"/>
<evidence type="ECO:0000256" key="5">
    <source>
        <dbReference type="ARBA" id="ARBA00022776"/>
    </source>
</evidence>
<keyword evidence="7" id="KW-0539">Nucleus</keyword>
<dbReference type="InterPro" id="IPR041741">
    <property type="entry name" value="SMC3_ABC_euk"/>
</dbReference>
<feature type="coiled-coil region" evidence="9">
    <location>
        <begin position="790"/>
        <end position="854"/>
    </location>
</feature>
<dbReference type="InterPro" id="IPR010935">
    <property type="entry name" value="SMC_hinge"/>
</dbReference>
<dbReference type="SMART" id="SM00968">
    <property type="entry name" value="SMC_hinge"/>
    <property type="match status" value="1"/>
</dbReference>
<protein>
    <recommendedName>
        <fullName evidence="3">Structural maintenance of chromosomes protein 3</fullName>
    </recommendedName>
</protein>
<proteinExistence type="inferred from homology"/>
<evidence type="ECO:0000259" key="10">
    <source>
        <dbReference type="SMART" id="SM00968"/>
    </source>
</evidence>
<dbReference type="SUPFAM" id="SSF52540">
    <property type="entry name" value="P-loop containing nucleoside triphosphate hydrolases"/>
    <property type="match status" value="1"/>
</dbReference>
<dbReference type="Pfam" id="PF06470">
    <property type="entry name" value="SMC_hinge"/>
    <property type="match status" value="1"/>
</dbReference>
<dbReference type="GO" id="GO:0000444">
    <property type="term" value="C:MIS12/MIND type complex"/>
    <property type="evidence" value="ECO:0007669"/>
    <property type="project" value="EnsemblMetazoa"/>
</dbReference>
<keyword evidence="12" id="KW-1185">Reference proteome</keyword>
<evidence type="ECO:0000256" key="7">
    <source>
        <dbReference type="ARBA" id="ARBA00023242"/>
    </source>
</evidence>
<dbReference type="AlphaFoldDB" id="E3MI71"/>
<evidence type="ECO:0000313" key="12">
    <source>
        <dbReference type="Proteomes" id="UP000008281"/>
    </source>
</evidence>
<feature type="coiled-coil region" evidence="9">
    <location>
        <begin position="999"/>
        <end position="1054"/>
    </location>
</feature>
<keyword evidence="8" id="KW-0131">Cell cycle</keyword>
<dbReference type="GO" id="GO:0034087">
    <property type="term" value="P:establishment of mitotic sister chromatid cohesion"/>
    <property type="evidence" value="ECO:0007669"/>
    <property type="project" value="EnsemblMetazoa"/>
</dbReference>
<feature type="coiled-coil region" evidence="9">
    <location>
        <begin position="429"/>
        <end position="466"/>
    </location>
</feature>
<accession>E3MI71</accession>
<dbReference type="GO" id="GO:0016887">
    <property type="term" value="F:ATP hydrolysis activity"/>
    <property type="evidence" value="ECO:0007669"/>
    <property type="project" value="InterPro"/>
</dbReference>
<dbReference type="FunCoup" id="E3MI71">
    <property type="interactions" value="2860"/>
</dbReference>
<organism evidence="12">
    <name type="scientific">Caenorhabditis remanei</name>
    <name type="common">Caenorhabditis vulgaris</name>
    <dbReference type="NCBI Taxonomy" id="31234"/>
    <lineage>
        <taxon>Eukaryota</taxon>
        <taxon>Metazoa</taxon>
        <taxon>Ecdysozoa</taxon>
        <taxon>Nematoda</taxon>
        <taxon>Chromadorea</taxon>
        <taxon>Rhabditida</taxon>
        <taxon>Rhabditina</taxon>
        <taxon>Rhabditomorpha</taxon>
        <taxon>Rhabditoidea</taxon>
        <taxon>Rhabditidae</taxon>
        <taxon>Peloderinae</taxon>
        <taxon>Caenorhabditis</taxon>
    </lineage>
</organism>
<dbReference type="InterPro" id="IPR003395">
    <property type="entry name" value="RecF/RecN/SMC_N"/>
</dbReference>
<dbReference type="InterPro" id="IPR024704">
    <property type="entry name" value="SMC"/>
</dbReference>
<dbReference type="eggNOG" id="KOG0964">
    <property type="taxonomic scope" value="Eukaryota"/>
</dbReference>
<dbReference type="InterPro" id="IPR036277">
    <property type="entry name" value="SMC_hinge_sf"/>
</dbReference>
<dbReference type="Gene3D" id="3.40.50.300">
    <property type="entry name" value="P-loop containing nucleotide triphosphate hydrolases"/>
    <property type="match status" value="2"/>
</dbReference>
<keyword evidence="5" id="KW-0498">Mitosis</keyword>
<dbReference type="GO" id="GO:0008278">
    <property type="term" value="C:cohesin complex"/>
    <property type="evidence" value="ECO:0007669"/>
    <property type="project" value="EnsemblMetazoa"/>
</dbReference>
<evidence type="ECO:0000256" key="6">
    <source>
        <dbReference type="ARBA" id="ARBA00023054"/>
    </source>
</evidence>
<evidence type="ECO:0000256" key="2">
    <source>
        <dbReference type="ARBA" id="ARBA00005917"/>
    </source>
</evidence>
<comment type="similarity">
    <text evidence="2">Belongs to the SMC family. SMC3 subfamily.</text>
</comment>
<dbReference type="GO" id="GO:0005524">
    <property type="term" value="F:ATP binding"/>
    <property type="evidence" value="ECO:0007669"/>
    <property type="project" value="InterPro"/>
</dbReference>
<feature type="coiled-coil region" evidence="9">
    <location>
        <begin position="889"/>
        <end position="930"/>
    </location>
</feature>
<dbReference type="Pfam" id="PF02463">
    <property type="entry name" value="SMC_N"/>
    <property type="match status" value="2"/>
</dbReference>
<dbReference type="Gene3D" id="3.30.70.1620">
    <property type="match status" value="1"/>
</dbReference>
<sequence length="1232" mass="143087">MKIKEVRINGFRSYKDNTHVSGFSPRSNVVVGRNGSGKSNFFHAIQFVLSDEYAHLKEEQRLGLLHESTGPKVAHARVEITFDNSEKRLMAFDNTEVKIVRQVGKKKDQYYIDNKMVPRAEVVNLMESAGFSRSNPYYIVKQGKINELATSPDTYKLKLLREVAGTRVYDERKEESLKILKETRMKTEKIDGLLKYIDDRLQTLENEKEDLREYQKLDKTKRSIEYTMYDNTNKEAIKEKTKLDEQKHELVAKANEVKSQLVEVSSELAKTKAGKKKLDAQGRTLRDDKESLQAEETKMVEEKMTLKLEIDSLTEESTRERQGRQNAESSLQSITDEIYKNENDLEAIKPEYAVSLLSNRCYLKPLKTCDVSFFQRLVEEESRLNTDIRIDEAHIKEILAKQGQRSQYTSIEERDKALRNEIRRFAGLIADNQEQERTVQKELEDVEKEDEKLNNEIKNISQEIEENRLHMDNYGSKTPALKQEYDNAYSALNTASREEKSIRDKISDLDQDVSAANDQMRRLVARVIILPIYNGMTGVRKVIDEFKSENRNGQHDDVINGYHGTLIDLIEVNAMFITAFEVIAQNRLFYHVVETDRIATKILKKFNELQLPGELNFYPLNRVNAPREKNFGKRPNARPLLEVVDYDAKFDKVVQSITANVIVVRALDQSARDIRNEQYDVVTADGDQMSKKGVMTGGFIDKKRSKLEIHSKKMIIMKELSVHHEQLKLAEQNVRDKTRAAEQVRNRMTQNENQISDFHRRHRELTEAKNAISQQFFMIAKTKEPKMNQLIQIRNRLRELVAQKEILEQEIGSAMSSQLTDGEQQSVRELRRKVDQMKQELADVARRRMDLMHRKNAIENLLTKKLYKTKENLTARVDDISDNERRHRLDNANAQYNSLISRMENVREQLESAINELQEFESKEKAVQRQFENYMDIQRDLEKQQSDFQLQLDKIAAKEDEVKQKREDSLKKMRLLGALPTDTFSKYQNVKPRELEKKLIECVNELKKYENVNKKALDQYMTASSQKEDLTKRMAEQKKSEDSIEELLKVLENRKYEAIDLTFKQVKKNFEQVFKQLVPHGSGKMSLRMRDHREGEEPSAHKVESYEGIVVMVSFVSDDGESETREMTQLSGGQKSLVALAIIFAIQKCDPAPFYLFDEIDAALDAQHRKSVAEMIQSLSDQAQFVTTTFRPELLATAEKFYGVRFRNKVSHIDAVTREQAYDFVEDDTTHG</sequence>
<dbReference type="PIRSF" id="PIRSF005719">
    <property type="entry name" value="SMC"/>
    <property type="match status" value="1"/>
</dbReference>
<dbReference type="EMBL" id="DS268447">
    <property type="protein sequence ID" value="EFP02360.1"/>
    <property type="molecule type" value="Genomic_DNA"/>
</dbReference>
<evidence type="ECO:0000256" key="1">
    <source>
        <dbReference type="ARBA" id="ARBA00004123"/>
    </source>
</evidence>
<evidence type="ECO:0000256" key="9">
    <source>
        <dbReference type="SAM" id="Coils"/>
    </source>
</evidence>